<dbReference type="OrthoDB" id="8452484at2"/>
<dbReference type="Pfam" id="PF00378">
    <property type="entry name" value="ECH_1"/>
    <property type="match status" value="1"/>
</dbReference>
<dbReference type="PANTHER" id="PTHR43149:SF1">
    <property type="entry name" value="DELTA(3,5)-DELTA(2,4)-DIENOYL-COA ISOMERASE, MITOCHONDRIAL"/>
    <property type="match status" value="1"/>
</dbReference>
<comment type="caution">
    <text evidence="3">The sequence shown here is derived from an EMBL/GenBank/DDBJ whole genome shotgun (WGS) entry which is preliminary data.</text>
</comment>
<accession>K6WL08</accession>
<protein>
    <recommendedName>
        <fullName evidence="5">Enoyl-CoA hydratase</fullName>
    </recommendedName>
</protein>
<evidence type="ECO:0000313" key="4">
    <source>
        <dbReference type="Proteomes" id="UP000008366"/>
    </source>
</evidence>
<dbReference type="RefSeq" id="WP_006591024.1">
    <property type="nucleotide sequence ID" value="NZ_BAHD01000005.1"/>
</dbReference>
<organism evidence="3 4">
    <name type="scientific">Kineosphaera limosa NBRC 100340</name>
    <dbReference type="NCBI Taxonomy" id="1184609"/>
    <lineage>
        <taxon>Bacteria</taxon>
        <taxon>Bacillati</taxon>
        <taxon>Actinomycetota</taxon>
        <taxon>Actinomycetes</taxon>
        <taxon>Micrococcales</taxon>
        <taxon>Dermatophilaceae</taxon>
        <taxon>Kineosphaera</taxon>
    </lineage>
</organism>
<dbReference type="STRING" id="1184609.KILIM_005_01080"/>
<dbReference type="SUPFAM" id="SSF52096">
    <property type="entry name" value="ClpP/crotonase"/>
    <property type="match status" value="1"/>
</dbReference>
<reference evidence="3 4" key="1">
    <citation type="submission" date="2012-08" db="EMBL/GenBank/DDBJ databases">
        <title>Whole genome shotgun sequence of Kineosphaera limosa NBRC 100340.</title>
        <authorList>
            <person name="Yoshida I."/>
            <person name="Isaki S."/>
            <person name="Hosoyama A."/>
            <person name="Tsuchikane K."/>
            <person name="Katsumata H."/>
            <person name="Ando Y."/>
            <person name="Ohji S."/>
            <person name="Hamada M."/>
            <person name="Tamura T."/>
            <person name="Yamazoe A."/>
            <person name="Yamazaki S."/>
            <person name="Fujita N."/>
        </authorList>
    </citation>
    <scope>NUCLEOTIDE SEQUENCE [LARGE SCALE GENOMIC DNA]</scope>
    <source>
        <strain evidence="3 4">NBRC 100340</strain>
    </source>
</reference>
<dbReference type="eggNOG" id="COG1024">
    <property type="taxonomic scope" value="Bacteria"/>
</dbReference>
<dbReference type="InterPro" id="IPR029045">
    <property type="entry name" value="ClpP/crotonase-like_dom_sf"/>
</dbReference>
<dbReference type="InterPro" id="IPR045002">
    <property type="entry name" value="Ech1-like"/>
</dbReference>
<dbReference type="Gene3D" id="3.90.226.10">
    <property type="entry name" value="2-enoyl-CoA Hydratase, Chain A, domain 1"/>
    <property type="match status" value="1"/>
</dbReference>
<evidence type="ECO:0000256" key="1">
    <source>
        <dbReference type="ARBA" id="ARBA00005254"/>
    </source>
</evidence>
<evidence type="ECO:0008006" key="5">
    <source>
        <dbReference type="Google" id="ProtNLM"/>
    </source>
</evidence>
<dbReference type="PROSITE" id="PS00166">
    <property type="entry name" value="ENOYL_COA_HYDRATASE"/>
    <property type="match status" value="1"/>
</dbReference>
<dbReference type="Proteomes" id="UP000008366">
    <property type="component" value="Unassembled WGS sequence"/>
</dbReference>
<dbReference type="GO" id="GO:0016853">
    <property type="term" value="F:isomerase activity"/>
    <property type="evidence" value="ECO:0007669"/>
    <property type="project" value="InterPro"/>
</dbReference>
<gene>
    <name evidence="3" type="ORF">KILIM_005_01080</name>
</gene>
<dbReference type="InterPro" id="IPR018376">
    <property type="entry name" value="Enoyl-CoA_hyd/isom_CS"/>
</dbReference>
<comment type="similarity">
    <text evidence="1 2">Belongs to the enoyl-CoA hydratase/isomerase family.</text>
</comment>
<dbReference type="EMBL" id="BAHD01000005">
    <property type="protein sequence ID" value="GAB94491.1"/>
    <property type="molecule type" value="Genomic_DNA"/>
</dbReference>
<evidence type="ECO:0000313" key="3">
    <source>
        <dbReference type="EMBL" id="GAB94491.1"/>
    </source>
</evidence>
<dbReference type="InterPro" id="IPR001753">
    <property type="entry name" value="Enoyl-CoA_hydra/iso"/>
</dbReference>
<dbReference type="PANTHER" id="PTHR43149">
    <property type="entry name" value="ENOYL-COA HYDRATASE"/>
    <property type="match status" value="1"/>
</dbReference>
<dbReference type="AlphaFoldDB" id="K6WL08"/>
<sequence>MSEATGAGVPLRVSHDGAVTWVRLDEPRRMNPQSPALWAELASVARELPQETRAVVLCASGPSFSAGLDRRTLTAAGLTELFGDTAEPEAIAAQIAGYQEAFTAWRESPALVVAAVQGHAIGAGFQLALAADLRIVADDVSFCMGEILVGLVPDLGGTGRLVDILGPDRALEICLTGRRIGADEAVALGLATLAVPAAELDSTVGDLLEAVLAADPAAVGELLPLLRGATGRDRAGQLAAERAAQSRLLAARLATLRGE</sequence>
<dbReference type="CDD" id="cd06558">
    <property type="entry name" value="crotonase-like"/>
    <property type="match status" value="1"/>
</dbReference>
<keyword evidence="4" id="KW-1185">Reference proteome</keyword>
<proteinExistence type="inferred from homology"/>
<evidence type="ECO:0000256" key="2">
    <source>
        <dbReference type="RuleBase" id="RU003707"/>
    </source>
</evidence>
<name>K6WL08_9MICO</name>